<comment type="caution">
    <text evidence="1">The sequence shown here is derived from an EMBL/GenBank/DDBJ whole genome shotgun (WGS) entry which is preliminary data.</text>
</comment>
<dbReference type="Proteomes" id="UP001457282">
    <property type="component" value="Unassembled WGS sequence"/>
</dbReference>
<evidence type="ECO:0000313" key="1">
    <source>
        <dbReference type="EMBL" id="KAK9923620.1"/>
    </source>
</evidence>
<dbReference type="EMBL" id="JBEDUW010000006">
    <property type="protein sequence ID" value="KAK9923620.1"/>
    <property type="molecule type" value="Genomic_DNA"/>
</dbReference>
<sequence>MMDNSMFSIPCSVLISLIVVGNNIAGAIAGWEYGHATFYGDISGRGTEACCMLMALIAVVNNITGVMGVWDNGHATFYGDLRGKGTEGLCDEAFAIFSQLDDHPSMRPKHRASRLGINS</sequence>
<name>A0AAW1WHX5_RUBAR</name>
<accession>A0AAW1WHX5</accession>
<keyword evidence="2" id="KW-1185">Reference proteome</keyword>
<organism evidence="1 2">
    <name type="scientific">Rubus argutus</name>
    <name type="common">Southern blackberry</name>
    <dbReference type="NCBI Taxonomy" id="59490"/>
    <lineage>
        <taxon>Eukaryota</taxon>
        <taxon>Viridiplantae</taxon>
        <taxon>Streptophyta</taxon>
        <taxon>Embryophyta</taxon>
        <taxon>Tracheophyta</taxon>
        <taxon>Spermatophyta</taxon>
        <taxon>Magnoliopsida</taxon>
        <taxon>eudicotyledons</taxon>
        <taxon>Gunneridae</taxon>
        <taxon>Pentapetalae</taxon>
        <taxon>rosids</taxon>
        <taxon>fabids</taxon>
        <taxon>Rosales</taxon>
        <taxon>Rosaceae</taxon>
        <taxon>Rosoideae</taxon>
        <taxon>Rosoideae incertae sedis</taxon>
        <taxon>Rubus</taxon>
    </lineage>
</organism>
<protein>
    <submittedName>
        <fullName evidence="1">Uncharacterized protein</fullName>
    </submittedName>
</protein>
<evidence type="ECO:0000313" key="2">
    <source>
        <dbReference type="Proteomes" id="UP001457282"/>
    </source>
</evidence>
<dbReference type="AlphaFoldDB" id="A0AAW1WHX5"/>
<gene>
    <name evidence="1" type="ORF">M0R45_032028</name>
</gene>
<proteinExistence type="predicted"/>
<reference evidence="1 2" key="1">
    <citation type="journal article" date="2023" name="G3 (Bethesda)">
        <title>A chromosome-length genome assembly and annotation of blackberry (Rubus argutus, cv. 'Hillquist').</title>
        <authorList>
            <person name="Bruna T."/>
            <person name="Aryal R."/>
            <person name="Dudchenko O."/>
            <person name="Sargent D.J."/>
            <person name="Mead D."/>
            <person name="Buti M."/>
            <person name="Cavallini A."/>
            <person name="Hytonen T."/>
            <person name="Andres J."/>
            <person name="Pham M."/>
            <person name="Weisz D."/>
            <person name="Mascagni F."/>
            <person name="Usai G."/>
            <person name="Natali L."/>
            <person name="Bassil N."/>
            <person name="Fernandez G.E."/>
            <person name="Lomsadze A."/>
            <person name="Armour M."/>
            <person name="Olukolu B."/>
            <person name="Poorten T."/>
            <person name="Britton C."/>
            <person name="Davik J."/>
            <person name="Ashrafi H."/>
            <person name="Aiden E.L."/>
            <person name="Borodovsky M."/>
            <person name="Worthington M."/>
        </authorList>
    </citation>
    <scope>NUCLEOTIDE SEQUENCE [LARGE SCALE GENOMIC DNA]</scope>
    <source>
        <strain evidence="1">PI 553951</strain>
    </source>
</reference>